<reference evidence="3" key="1">
    <citation type="submission" date="2021-06" db="EMBL/GenBank/DDBJ databases">
        <title>Complete genome sequence of Nocardioides sp. G188.</title>
        <authorList>
            <person name="Im W.-T."/>
        </authorList>
    </citation>
    <scope>NUCLEOTIDE SEQUENCE</scope>
    <source>
        <strain evidence="3">G188</strain>
    </source>
</reference>
<gene>
    <name evidence="3" type="ORF">KRR39_02800</name>
</gene>
<dbReference type="Proteomes" id="UP000683575">
    <property type="component" value="Chromosome"/>
</dbReference>
<keyword evidence="1" id="KW-0812">Transmembrane</keyword>
<name>A0A975T0T2_9ACTN</name>
<dbReference type="RefSeq" id="WP_216940586.1">
    <property type="nucleotide sequence ID" value="NZ_CP077062.1"/>
</dbReference>
<protein>
    <recommendedName>
        <fullName evidence="2">DUF7144 domain-containing protein</fullName>
    </recommendedName>
</protein>
<feature type="domain" description="DUF7144" evidence="2">
    <location>
        <begin position="17"/>
        <end position="130"/>
    </location>
</feature>
<feature type="transmembrane region" description="Helical" evidence="1">
    <location>
        <begin position="14"/>
        <end position="40"/>
    </location>
</feature>
<keyword evidence="1" id="KW-1133">Transmembrane helix</keyword>
<evidence type="ECO:0000313" key="4">
    <source>
        <dbReference type="Proteomes" id="UP000683575"/>
    </source>
</evidence>
<feature type="transmembrane region" description="Helical" evidence="1">
    <location>
        <begin position="52"/>
        <end position="72"/>
    </location>
</feature>
<feature type="transmembrane region" description="Helical" evidence="1">
    <location>
        <begin position="78"/>
        <end position="96"/>
    </location>
</feature>
<dbReference type="EMBL" id="CP077062">
    <property type="protein sequence ID" value="QWZ08799.1"/>
    <property type="molecule type" value="Genomic_DNA"/>
</dbReference>
<accession>A0A975T0T2</accession>
<dbReference type="KEGG" id="nps:KRR39_02800"/>
<sequence length="137" mass="14688">MSNISGTRAVPTGWVGWVVFAGLMMIINGFMNAISGVAAIAKDEVYVVGRHASVLLDVTAFGWIHLVLGIVVATSGFFVIRGASWAIAVAVVVTSLNMLTQMMQLPSYPFWALLIITIDVLVLWALIVHGSEATELE</sequence>
<evidence type="ECO:0000313" key="3">
    <source>
        <dbReference type="EMBL" id="QWZ08799.1"/>
    </source>
</evidence>
<dbReference type="Pfam" id="PF23636">
    <property type="entry name" value="DUF7144"/>
    <property type="match status" value="1"/>
</dbReference>
<evidence type="ECO:0000256" key="1">
    <source>
        <dbReference type="SAM" id="Phobius"/>
    </source>
</evidence>
<evidence type="ECO:0000259" key="2">
    <source>
        <dbReference type="Pfam" id="PF23636"/>
    </source>
</evidence>
<proteinExistence type="predicted"/>
<feature type="transmembrane region" description="Helical" evidence="1">
    <location>
        <begin position="108"/>
        <end position="127"/>
    </location>
</feature>
<dbReference type="InterPro" id="IPR055568">
    <property type="entry name" value="DUF7144"/>
</dbReference>
<dbReference type="AlphaFoldDB" id="A0A975T0T2"/>
<keyword evidence="1" id="KW-0472">Membrane</keyword>
<organism evidence="3 4">
    <name type="scientific">Nocardioides panacis</name>
    <dbReference type="NCBI Taxonomy" id="2849501"/>
    <lineage>
        <taxon>Bacteria</taxon>
        <taxon>Bacillati</taxon>
        <taxon>Actinomycetota</taxon>
        <taxon>Actinomycetes</taxon>
        <taxon>Propionibacteriales</taxon>
        <taxon>Nocardioidaceae</taxon>
        <taxon>Nocardioides</taxon>
    </lineage>
</organism>
<keyword evidence="4" id="KW-1185">Reference proteome</keyword>